<dbReference type="Pfam" id="PF02915">
    <property type="entry name" value="Rubrerythrin"/>
    <property type="match status" value="1"/>
</dbReference>
<dbReference type="EMBL" id="CAJNJA010043205">
    <property type="protein sequence ID" value="CAE7791530.1"/>
    <property type="molecule type" value="Genomic_DNA"/>
</dbReference>
<evidence type="ECO:0000256" key="11">
    <source>
        <dbReference type="ARBA" id="ARBA00049231"/>
    </source>
</evidence>
<evidence type="ECO:0000256" key="9">
    <source>
        <dbReference type="ARBA" id="ARBA00023004"/>
    </source>
</evidence>
<evidence type="ECO:0000313" key="16">
    <source>
        <dbReference type="EMBL" id="CAE7791530.1"/>
    </source>
</evidence>
<feature type="transmembrane region" description="Helical" evidence="13">
    <location>
        <begin position="552"/>
        <end position="576"/>
    </location>
</feature>
<feature type="signal peptide" evidence="14">
    <location>
        <begin position="1"/>
        <end position="21"/>
    </location>
</feature>
<dbReference type="GO" id="GO:0015995">
    <property type="term" value="P:chlorophyll biosynthetic process"/>
    <property type="evidence" value="ECO:0007669"/>
    <property type="project" value="UniProtKB-UniPathway"/>
</dbReference>
<feature type="transmembrane region" description="Helical" evidence="13">
    <location>
        <begin position="685"/>
        <end position="706"/>
    </location>
</feature>
<evidence type="ECO:0000313" key="17">
    <source>
        <dbReference type="Proteomes" id="UP000601435"/>
    </source>
</evidence>
<dbReference type="EC" id="1.14.13.81" evidence="4"/>
<evidence type="ECO:0000256" key="3">
    <source>
        <dbReference type="ARBA" id="ARBA00006550"/>
    </source>
</evidence>
<dbReference type="NCBIfam" id="NF010172">
    <property type="entry name" value="PRK13654.1"/>
    <property type="match status" value="1"/>
</dbReference>
<evidence type="ECO:0000256" key="8">
    <source>
        <dbReference type="ARBA" id="ARBA00023002"/>
    </source>
</evidence>
<comment type="similarity">
    <text evidence="3">Belongs to the AcsF family.</text>
</comment>
<comment type="pathway">
    <text evidence="2">Porphyrin-containing compound metabolism; chlorophyll biosynthesis.</text>
</comment>
<dbReference type="OrthoDB" id="524174at2759"/>
<dbReference type="GO" id="GO:0048529">
    <property type="term" value="F:magnesium-protoporphyrin IX monomethyl ester (oxidative) cyclase activity"/>
    <property type="evidence" value="ECO:0007669"/>
    <property type="project" value="UniProtKB-EC"/>
</dbReference>
<keyword evidence="17" id="KW-1185">Reference proteome</keyword>
<keyword evidence="7" id="KW-0521">NADP</keyword>
<dbReference type="InterPro" id="IPR003251">
    <property type="entry name" value="Rr_diiron-bd_dom"/>
</dbReference>
<dbReference type="UniPathway" id="UPA00668"/>
<accession>A0A812YP02</accession>
<evidence type="ECO:0000259" key="15">
    <source>
        <dbReference type="Pfam" id="PF02915"/>
    </source>
</evidence>
<dbReference type="InterPro" id="IPR009078">
    <property type="entry name" value="Ferritin-like_SF"/>
</dbReference>
<feature type="transmembrane region" description="Helical" evidence="13">
    <location>
        <begin position="583"/>
        <end position="601"/>
    </location>
</feature>
<evidence type="ECO:0000256" key="13">
    <source>
        <dbReference type="SAM" id="Phobius"/>
    </source>
</evidence>
<dbReference type="NCBIfam" id="TIGR03054">
    <property type="entry name" value="photo_alph_chp1"/>
    <property type="match status" value="1"/>
</dbReference>
<sequence>MTAMLWAAAALISFSILVALAGRMTGFGTVSNPTATPRAAYDLTFADTAAGAVAIADAVSGAPVIALEPGTNGFARGVLRGLARDRKLEAIGRAAPFRLTSWSDGRLTLRDVATGREVEVNAFGPTQIATFARILEVPCTVEVANTFESLHAHVELAAERDLRPGDAVRVHGPAIRAADGETFTLARRATVTRAGWLRREEAMSSRAARRIAPADNEYVTAELAKNGIAPEAARAPNAATLAAQEDTLLSPRFYTTDFDALDAVDVSPVRAEWDALIAELAADGNKRHFKRDPDWAAEIRALPEELRREFMDFLISSLTAEFSGCVLYAEMRKRGTNQDIIDLFKYMSRDEARHAGFINDALKDFGIGVDLGFLTKTKTYTYFQPKFIFYAVYLSEKIGYARYITIFRHLQRHPDKRFHPIFKWFEQWCNDEFRHGEAFALLMRANPHTLRGLNKLWIRFFLLAVFATMYVRDHSRPAFHAALDLDIDDYDMQVFRITSEISKQVFPLTLDLDNPRFKALMDRLFRTAQRIDRAKRRGGLGGGGGARAMTEFAAPALFALFLWWWSTGAILWLVGLPRRSHPWSMAAASLLLLPLALWGLLASGGETGLLGAYLGFSGAVGVWAWHEMSFLFGYLTGPNTRPCPPGARGLARLRAATATVIYHELALALTAGLLVWALWDSPNQVGVWTFLLLWVMRLSAKLNVYLGVPNMTEEFLQPHLDYLTSYFRKGPVSPLFALAVTGGTALVAGMAWRALDPATPPGETVGLVLAGTLLLLAVIEHWFLVLPLRDAALWRWALREAAPGLTSPQEGARPARPGASPCGG</sequence>
<comment type="catalytic activity">
    <reaction evidence="11">
        <text>Mg-protoporphyrin IX 13-monomethyl ester + 3 NADPH + 3 O2 + 2 H(+) = 3,8-divinyl protochlorophyllide a + 3 NADP(+) + 5 H2O</text>
        <dbReference type="Rhea" id="RHEA:33235"/>
        <dbReference type="ChEBI" id="CHEBI:15377"/>
        <dbReference type="ChEBI" id="CHEBI:15378"/>
        <dbReference type="ChEBI" id="CHEBI:15379"/>
        <dbReference type="ChEBI" id="CHEBI:57783"/>
        <dbReference type="ChEBI" id="CHEBI:58349"/>
        <dbReference type="ChEBI" id="CHEBI:58632"/>
        <dbReference type="ChEBI" id="CHEBI:60491"/>
        <dbReference type="EC" id="1.14.13.81"/>
    </reaction>
</comment>
<dbReference type="PANTHER" id="PTHR31053">
    <property type="entry name" value="MAGNESIUM-PROTOPORPHYRIN IX MONOMETHYL ESTER [OXIDATIVE] CYCLASE, CHLOROPLASTIC"/>
    <property type="match status" value="1"/>
</dbReference>
<reference evidence="16" key="1">
    <citation type="submission" date="2021-02" db="EMBL/GenBank/DDBJ databases">
        <authorList>
            <person name="Dougan E. K."/>
            <person name="Rhodes N."/>
            <person name="Thang M."/>
            <person name="Chan C."/>
        </authorList>
    </citation>
    <scope>NUCLEOTIDE SEQUENCE</scope>
</reference>
<evidence type="ECO:0000256" key="12">
    <source>
        <dbReference type="SAM" id="MobiDB-lite"/>
    </source>
</evidence>
<dbReference type="HAMAP" id="MF_01840">
    <property type="entry name" value="AcsF"/>
    <property type="match status" value="1"/>
</dbReference>
<dbReference type="GO" id="GO:0015979">
    <property type="term" value="P:photosynthesis"/>
    <property type="evidence" value="ECO:0007669"/>
    <property type="project" value="UniProtKB-KW"/>
</dbReference>
<evidence type="ECO:0000256" key="4">
    <source>
        <dbReference type="ARBA" id="ARBA00012092"/>
    </source>
</evidence>
<protein>
    <recommendedName>
        <fullName evidence="4">magnesium-protoporphyrin IX monomethyl ester (oxidative) cyclase</fullName>
        <ecNumber evidence="4">1.14.13.81</ecNumber>
    </recommendedName>
</protein>
<dbReference type="Pfam" id="PF12291">
    <property type="entry name" value="DUF3623"/>
    <property type="match status" value="1"/>
</dbReference>
<keyword evidence="13" id="KW-0812">Transmembrane</keyword>
<dbReference type="GO" id="GO:0046872">
    <property type="term" value="F:metal ion binding"/>
    <property type="evidence" value="ECO:0007669"/>
    <property type="project" value="UniProtKB-KW"/>
</dbReference>
<dbReference type="InterPro" id="IPR008434">
    <property type="entry name" value="AcsF"/>
</dbReference>
<keyword evidence="8" id="KW-0560">Oxidoreductase</keyword>
<feature type="non-terminal residue" evidence="16">
    <location>
        <position position="824"/>
    </location>
</feature>
<dbReference type="PANTHER" id="PTHR31053:SF2">
    <property type="entry name" value="MAGNESIUM-PROTOPORPHYRIN IX MONOMETHYL ESTER [OXIDATIVE] CYCLASE, CHLOROPLASTIC"/>
    <property type="match status" value="1"/>
</dbReference>
<evidence type="ECO:0000256" key="5">
    <source>
        <dbReference type="ARBA" id="ARBA00022531"/>
    </source>
</evidence>
<proteinExistence type="inferred from homology"/>
<gene>
    <name evidence="16" type="primary">acsF</name>
    <name evidence="16" type="ORF">SNEC2469_LOCUS23260</name>
</gene>
<keyword evidence="5" id="KW-0602">Photosynthesis</keyword>
<evidence type="ECO:0000256" key="1">
    <source>
        <dbReference type="ARBA" id="ARBA00001962"/>
    </source>
</evidence>
<feature type="transmembrane region" description="Helical" evidence="13">
    <location>
        <begin position="735"/>
        <end position="755"/>
    </location>
</feature>
<feature type="domain" description="Rubrerythrin diiron-binding" evidence="15">
    <location>
        <begin position="312"/>
        <end position="442"/>
    </location>
</feature>
<keyword evidence="10" id="KW-0149">Chlorophyll biosynthesis</keyword>
<name>A0A812YP02_9DINO</name>
<keyword evidence="13" id="KW-1133">Transmembrane helix</keyword>
<feature type="chain" id="PRO_5032915654" description="magnesium-protoporphyrin IX monomethyl ester (oxidative) cyclase" evidence="14">
    <location>
        <begin position="22"/>
        <end position="824"/>
    </location>
</feature>
<evidence type="ECO:0000256" key="7">
    <source>
        <dbReference type="ARBA" id="ARBA00022857"/>
    </source>
</evidence>
<comment type="cofactor">
    <cofactor evidence="1">
        <name>Fe cation</name>
        <dbReference type="ChEBI" id="CHEBI:24875"/>
    </cofactor>
</comment>
<feature type="transmembrane region" description="Helical" evidence="13">
    <location>
        <begin position="656"/>
        <end position="679"/>
    </location>
</feature>
<organism evidence="16 17">
    <name type="scientific">Symbiodinium necroappetens</name>
    <dbReference type="NCBI Taxonomy" id="1628268"/>
    <lineage>
        <taxon>Eukaryota</taxon>
        <taxon>Sar</taxon>
        <taxon>Alveolata</taxon>
        <taxon>Dinophyceae</taxon>
        <taxon>Suessiales</taxon>
        <taxon>Symbiodiniaceae</taxon>
        <taxon>Symbiodinium</taxon>
    </lineage>
</organism>
<evidence type="ECO:0000256" key="14">
    <source>
        <dbReference type="SAM" id="SignalP"/>
    </source>
</evidence>
<keyword evidence="9" id="KW-0408">Iron</keyword>
<comment type="caution">
    <text evidence="16">The sequence shown here is derived from an EMBL/GenBank/DDBJ whole genome shotgun (WGS) entry which is preliminary data.</text>
</comment>
<dbReference type="SUPFAM" id="SSF47240">
    <property type="entry name" value="Ferritin-like"/>
    <property type="match status" value="1"/>
</dbReference>
<dbReference type="NCBIfam" id="TIGR03055">
    <property type="entry name" value="photo_alph_chp2"/>
    <property type="match status" value="1"/>
</dbReference>
<keyword evidence="6" id="KW-0479">Metal-binding</keyword>
<evidence type="ECO:0000256" key="10">
    <source>
        <dbReference type="ARBA" id="ARBA00023171"/>
    </source>
</evidence>
<dbReference type="AlphaFoldDB" id="A0A812YP02"/>
<dbReference type="NCBIfam" id="TIGR02029">
    <property type="entry name" value="AcsF"/>
    <property type="match status" value="1"/>
</dbReference>
<evidence type="ECO:0000256" key="6">
    <source>
        <dbReference type="ARBA" id="ARBA00022723"/>
    </source>
</evidence>
<dbReference type="InterPro" id="IPR017495">
    <property type="entry name" value="PuhC"/>
</dbReference>
<feature type="region of interest" description="Disordered" evidence="12">
    <location>
        <begin position="805"/>
        <end position="824"/>
    </location>
</feature>
<evidence type="ECO:0000256" key="2">
    <source>
        <dbReference type="ARBA" id="ARBA00005173"/>
    </source>
</evidence>
<keyword evidence="13" id="KW-0472">Membrane</keyword>
<dbReference type="CDD" id="cd01047">
    <property type="entry name" value="ACSF"/>
    <property type="match status" value="1"/>
</dbReference>
<dbReference type="InterPro" id="IPR017496">
    <property type="entry name" value="Photo_alph_chp2"/>
</dbReference>
<feature type="transmembrane region" description="Helical" evidence="13">
    <location>
        <begin position="767"/>
        <end position="786"/>
    </location>
</feature>
<feature type="transmembrane region" description="Helical" evidence="13">
    <location>
        <begin position="613"/>
        <end position="635"/>
    </location>
</feature>
<dbReference type="Proteomes" id="UP000601435">
    <property type="component" value="Unassembled WGS sequence"/>
</dbReference>
<keyword evidence="14" id="KW-0732">Signal</keyword>